<proteinExistence type="predicted"/>
<gene>
    <name evidence="2" type="ORF">P5673_023461</name>
</gene>
<comment type="caution">
    <text evidence="2">The sequence shown here is derived from an EMBL/GenBank/DDBJ whole genome shotgun (WGS) entry which is preliminary data.</text>
</comment>
<evidence type="ECO:0000313" key="3">
    <source>
        <dbReference type="Proteomes" id="UP001249851"/>
    </source>
</evidence>
<dbReference type="Proteomes" id="UP001249851">
    <property type="component" value="Unassembled WGS sequence"/>
</dbReference>
<evidence type="ECO:0000256" key="1">
    <source>
        <dbReference type="SAM" id="MobiDB-lite"/>
    </source>
</evidence>
<organism evidence="2 3">
    <name type="scientific">Acropora cervicornis</name>
    <name type="common">Staghorn coral</name>
    <dbReference type="NCBI Taxonomy" id="6130"/>
    <lineage>
        <taxon>Eukaryota</taxon>
        <taxon>Metazoa</taxon>
        <taxon>Cnidaria</taxon>
        <taxon>Anthozoa</taxon>
        <taxon>Hexacorallia</taxon>
        <taxon>Scleractinia</taxon>
        <taxon>Astrocoeniina</taxon>
        <taxon>Acroporidae</taxon>
        <taxon>Acropora</taxon>
    </lineage>
</organism>
<sequence>MQRQPGITIVRCVVTKIGECCERIGEIEIDHERRRCSGGWSEPGGAHKNVEDDHLYFGESLVEVGGIENRRNDMEYDGGGQAKKVSYRSQEYGTR</sequence>
<evidence type="ECO:0000313" key="2">
    <source>
        <dbReference type="EMBL" id="KAK2555102.1"/>
    </source>
</evidence>
<keyword evidence="3" id="KW-1185">Reference proteome</keyword>
<reference evidence="2" key="1">
    <citation type="journal article" date="2023" name="G3 (Bethesda)">
        <title>Whole genome assembly and annotation of the endangered Caribbean coral Acropora cervicornis.</title>
        <authorList>
            <person name="Selwyn J.D."/>
            <person name="Vollmer S.V."/>
        </authorList>
    </citation>
    <scope>NUCLEOTIDE SEQUENCE</scope>
    <source>
        <strain evidence="2">K2</strain>
    </source>
</reference>
<accession>A0AAD9Q5E1</accession>
<dbReference type="EMBL" id="JARQWQ010000065">
    <property type="protein sequence ID" value="KAK2555102.1"/>
    <property type="molecule type" value="Genomic_DNA"/>
</dbReference>
<feature type="region of interest" description="Disordered" evidence="1">
    <location>
        <begin position="71"/>
        <end position="95"/>
    </location>
</feature>
<name>A0AAD9Q5E1_ACRCE</name>
<dbReference type="AlphaFoldDB" id="A0AAD9Q5E1"/>
<protein>
    <submittedName>
        <fullName evidence="2">Uncharacterized protein</fullName>
    </submittedName>
</protein>
<reference evidence="2" key="2">
    <citation type="journal article" date="2023" name="Science">
        <title>Genomic signatures of disease resistance in endangered staghorn corals.</title>
        <authorList>
            <person name="Vollmer S.V."/>
            <person name="Selwyn J.D."/>
            <person name="Despard B.A."/>
            <person name="Roesel C.L."/>
        </authorList>
    </citation>
    <scope>NUCLEOTIDE SEQUENCE</scope>
    <source>
        <strain evidence="2">K2</strain>
    </source>
</reference>